<dbReference type="InterPro" id="IPR003661">
    <property type="entry name" value="HisK_dim/P_dom"/>
</dbReference>
<keyword evidence="10" id="KW-0472">Membrane</keyword>
<organism evidence="13 14">
    <name type="scientific">Arenibacter nanhaiticus</name>
    <dbReference type="NCBI Taxonomy" id="558155"/>
    <lineage>
        <taxon>Bacteria</taxon>
        <taxon>Pseudomonadati</taxon>
        <taxon>Bacteroidota</taxon>
        <taxon>Flavobacteriia</taxon>
        <taxon>Flavobacteriales</taxon>
        <taxon>Flavobacteriaceae</taxon>
        <taxon>Arenibacter</taxon>
    </lineage>
</organism>
<dbReference type="InterPro" id="IPR036890">
    <property type="entry name" value="HATPase_C_sf"/>
</dbReference>
<evidence type="ECO:0000256" key="3">
    <source>
        <dbReference type="ARBA" id="ARBA00012438"/>
    </source>
</evidence>
<sequence length="492" mass="56250">MFTNISLRSRIFISMILLVLIASVLIAAVTIYQYREQSRDYHQDRMLRKEEQIKQSIELTLQKTTYPVTTENLELIFKDDIYEIASVQKMNFNIYDLQGGLIKSSRPKFEIDSLSLCLDAEVLNNLHRASKKRYVEEKSTAGYNYQASYTYITDYQFKPIGILNLPYFEDNSFNDKELKEFLIRLTGVYVLMLLLAIGLAYFISKYITRSLQTISEKLNQTELNKRNEKIIVDNPSQEIGKLIVAYNEMIDELEISAAKLAKGEREQAWREMAKQVAHEIKNPLTPMRLSVQSFERRFNPNDPDIIQKVSEYSKTLIQQIDTMSSIASAFSNFANMPAQQNETLNVVHIVKLAVDIFNENYIHFSAEEDRIIAKLDRTQLIRVVTNLVKNANQAIADVEVPNIQVSVAREGEFVKLTIADNGVGISEKVKEKVFEPKFTTKTSGMGLGLGMVKNIVETYKGSIEFSSEPLQGTEFIVKFPIAKENDSTDKKA</sequence>
<keyword evidence="6" id="KW-0547">Nucleotide-binding</keyword>
<dbReference type="GO" id="GO:0016020">
    <property type="term" value="C:membrane"/>
    <property type="evidence" value="ECO:0007669"/>
    <property type="project" value="UniProtKB-SubCell"/>
</dbReference>
<dbReference type="PANTHER" id="PTHR43065:SF46">
    <property type="entry name" value="C4-DICARBOXYLATE TRANSPORT SENSOR PROTEIN DCTB"/>
    <property type="match status" value="1"/>
</dbReference>
<dbReference type="PANTHER" id="PTHR43065">
    <property type="entry name" value="SENSOR HISTIDINE KINASE"/>
    <property type="match status" value="1"/>
</dbReference>
<evidence type="ECO:0000256" key="4">
    <source>
        <dbReference type="ARBA" id="ARBA00022553"/>
    </source>
</evidence>
<feature type="transmembrane region" description="Helical" evidence="10">
    <location>
        <begin position="181"/>
        <end position="203"/>
    </location>
</feature>
<dbReference type="Gene3D" id="1.10.287.130">
    <property type="match status" value="1"/>
</dbReference>
<dbReference type="EMBL" id="FQYX01000001">
    <property type="protein sequence ID" value="SHI34452.1"/>
    <property type="molecule type" value="Genomic_DNA"/>
</dbReference>
<comment type="catalytic activity">
    <reaction evidence="1">
        <text>ATP + protein L-histidine = ADP + protein N-phospho-L-histidine.</text>
        <dbReference type="EC" id="2.7.13.3"/>
    </reaction>
</comment>
<dbReference type="InterPro" id="IPR036097">
    <property type="entry name" value="HisK_dim/P_sf"/>
</dbReference>
<keyword evidence="5" id="KW-0808">Transferase</keyword>
<feature type="transmembrane region" description="Helical" evidence="10">
    <location>
        <begin position="12"/>
        <end position="32"/>
    </location>
</feature>
<dbReference type="InterPro" id="IPR003660">
    <property type="entry name" value="HAMP_dom"/>
</dbReference>
<evidence type="ECO:0000256" key="8">
    <source>
        <dbReference type="ARBA" id="ARBA00022840"/>
    </source>
</evidence>
<evidence type="ECO:0000256" key="2">
    <source>
        <dbReference type="ARBA" id="ARBA00004370"/>
    </source>
</evidence>
<dbReference type="GO" id="GO:0005524">
    <property type="term" value="F:ATP binding"/>
    <property type="evidence" value="ECO:0007669"/>
    <property type="project" value="UniProtKB-KW"/>
</dbReference>
<dbReference type="SMART" id="SM00304">
    <property type="entry name" value="HAMP"/>
    <property type="match status" value="1"/>
</dbReference>
<dbReference type="SMART" id="SM00387">
    <property type="entry name" value="HATPase_c"/>
    <property type="match status" value="1"/>
</dbReference>
<comment type="subcellular location">
    <subcellularLocation>
        <location evidence="2">Membrane</location>
    </subcellularLocation>
</comment>
<evidence type="ECO:0000259" key="12">
    <source>
        <dbReference type="PROSITE" id="PS50885"/>
    </source>
</evidence>
<proteinExistence type="predicted"/>
<evidence type="ECO:0000259" key="11">
    <source>
        <dbReference type="PROSITE" id="PS50109"/>
    </source>
</evidence>
<dbReference type="InterPro" id="IPR003594">
    <property type="entry name" value="HATPase_dom"/>
</dbReference>
<reference evidence="13 14" key="1">
    <citation type="submission" date="2016-11" db="EMBL/GenBank/DDBJ databases">
        <authorList>
            <person name="Jaros S."/>
            <person name="Januszkiewicz K."/>
            <person name="Wedrychowicz H."/>
        </authorList>
    </citation>
    <scope>NUCLEOTIDE SEQUENCE [LARGE SCALE GENOMIC DNA]</scope>
    <source>
        <strain evidence="13 14">CGMCC 1.8863</strain>
    </source>
</reference>
<dbReference type="InterPro" id="IPR004358">
    <property type="entry name" value="Sig_transdc_His_kin-like_C"/>
</dbReference>
<dbReference type="InterPro" id="IPR005467">
    <property type="entry name" value="His_kinase_dom"/>
</dbReference>
<dbReference type="SUPFAM" id="SSF47384">
    <property type="entry name" value="Homodimeric domain of signal transducing histidine kinase"/>
    <property type="match status" value="1"/>
</dbReference>
<dbReference type="GO" id="GO:0000155">
    <property type="term" value="F:phosphorelay sensor kinase activity"/>
    <property type="evidence" value="ECO:0007669"/>
    <property type="project" value="InterPro"/>
</dbReference>
<dbReference type="SUPFAM" id="SSF55874">
    <property type="entry name" value="ATPase domain of HSP90 chaperone/DNA topoisomerase II/histidine kinase"/>
    <property type="match status" value="1"/>
</dbReference>
<keyword evidence="14" id="KW-1185">Reference proteome</keyword>
<evidence type="ECO:0000256" key="7">
    <source>
        <dbReference type="ARBA" id="ARBA00022777"/>
    </source>
</evidence>
<evidence type="ECO:0000256" key="9">
    <source>
        <dbReference type="ARBA" id="ARBA00023012"/>
    </source>
</evidence>
<dbReference type="Gene3D" id="3.30.565.10">
    <property type="entry name" value="Histidine kinase-like ATPase, C-terminal domain"/>
    <property type="match status" value="1"/>
</dbReference>
<dbReference type="Gene3D" id="6.10.340.10">
    <property type="match status" value="1"/>
</dbReference>
<feature type="domain" description="HAMP" evidence="12">
    <location>
        <begin position="205"/>
        <end position="258"/>
    </location>
</feature>
<evidence type="ECO:0000313" key="13">
    <source>
        <dbReference type="EMBL" id="SHI34452.1"/>
    </source>
</evidence>
<accession>A0A1M6ADF1</accession>
<gene>
    <name evidence="13" type="ORF">SAMN04487911_101181</name>
</gene>
<dbReference type="Pfam" id="PF00512">
    <property type="entry name" value="HisKA"/>
    <property type="match status" value="1"/>
</dbReference>
<dbReference type="SMART" id="SM00388">
    <property type="entry name" value="HisKA"/>
    <property type="match status" value="1"/>
</dbReference>
<evidence type="ECO:0000256" key="1">
    <source>
        <dbReference type="ARBA" id="ARBA00000085"/>
    </source>
</evidence>
<evidence type="ECO:0000256" key="10">
    <source>
        <dbReference type="SAM" id="Phobius"/>
    </source>
</evidence>
<evidence type="ECO:0000256" key="5">
    <source>
        <dbReference type="ARBA" id="ARBA00022679"/>
    </source>
</evidence>
<evidence type="ECO:0000256" key="6">
    <source>
        <dbReference type="ARBA" id="ARBA00022741"/>
    </source>
</evidence>
<keyword evidence="8" id="KW-0067">ATP-binding</keyword>
<dbReference type="EC" id="2.7.13.3" evidence="3"/>
<dbReference type="PROSITE" id="PS50109">
    <property type="entry name" value="HIS_KIN"/>
    <property type="match status" value="1"/>
</dbReference>
<dbReference type="AlphaFoldDB" id="A0A1M6ADF1"/>
<dbReference type="Pfam" id="PF02518">
    <property type="entry name" value="HATPase_c"/>
    <property type="match status" value="1"/>
</dbReference>
<feature type="domain" description="Histidine kinase" evidence="11">
    <location>
        <begin position="275"/>
        <end position="483"/>
    </location>
</feature>
<dbReference type="PROSITE" id="PS50885">
    <property type="entry name" value="HAMP"/>
    <property type="match status" value="1"/>
</dbReference>
<keyword evidence="7 13" id="KW-0418">Kinase</keyword>
<evidence type="ECO:0000313" key="14">
    <source>
        <dbReference type="Proteomes" id="UP000184231"/>
    </source>
</evidence>
<keyword evidence="4" id="KW-0597">Phosphoprotein</keyword>
<protein>
    <recommendedName>
        <fullName evidence="3">histidine kinase</fullName>
        <ecNumber evidence="3">2.7.13.3</ecNumber>
    </recommendedName>
</protein>
<dbReference type="PRINTS" id="PR00344">
    <property type="entry name" value="BCTRLSENSOR"/>
</dbReference>
<keyword evidence="9" id="KW-0902">Two-component regulatory system</keyword>
<dbReference type="CDD" id="cd00082">
    <property type="entry name" value="HisKA"/>
    <property type="match status" value="1"/>
</dbReference>
<name>A0A1M6ADF1_9FLAO</name>
<dbReference type="Proteomes" id="UP000184231">
    <property type="component" value="Unassembled WGS sequence"/>
</dbReference>
<dbReference type="STRING" id="558155.SAMN04487911_101181"/>
<keyword evidence="10" id="KW-0812">Transmembrane</keyword>
<keyword evidence="10" id="KW-1133">Transmembrane helix</keyword>